<evidence type="ECO:0000313" key="2">
    <source>
        <dbReference type="Proteomes" id="UP000011731"/>
    </source>
</evidence>
<accession>M2YXN0</accession>
<dbReference type="AlphaFoldDB" id="M2YXN0"/>
<gene>
    <name evidence="1" type="ORF">G352_03611</name>
</gene>
<dbReference type="EMBL" id="AOEX01000017">
    <property type="protein sequence ID" value="EME66740.1"/>
    <property type="molecule type" value="Genomic_DNA"/>
</dbReference>
<dbReference type="PATRIC" id="fig|1278076.4.peg.747"/>
<protein>
    <submittedName>
        <fullName evidence="1">Uncharacterized protein</fullName>
    </submittedName>
</protein>
<comment type="caution">
    <text evidence="1">The sequence shown here is derived from an EMBL/GenBank/DDBJ whole genome shotgun (WGS) entry which is preliminary data.</text>
</comment>
<evidence type="ECO:0000313" key="1">
    <source>
        <dbReference type="EMBL" id="EME66740.1"/>
    </source>
</evidence>
<reference evidence="1 2" key="1">
    <citation type="journal article" date="2013" name="Genome Announc.">
        <title>Draft Genome Sequence of Rhodococcus ruber Strain BKS 20-38.</title>
        <authorList>
            <person name="Bala M."/>
            <person name="Kumar S."/>
            <person name="Raghava G.P."/>
            <person name="Mayilraj S."/>
        </authorList>
    </citation>
    <scope>NUCLEOTIDE SEQUENCE [LARGE SCALE GENOMIC DNA]</scope>
    <source>
        <strain evidence="1 2">BKS 20-38</strain>
    </source>
</reference>
<dbReference type="RefSeq" id="WP_003934808.1">
    <property type="nucleotide sequence ID" value="NZ_AOEX01000017.1"/>
</dbReference>
<proteinExistence type="predicted"/>
<dbReference type="Proteomes" id="UP000011731">
    <property type="component" value="Unassembled WGS sequence"/>
</dbReference>
<sequence length="103" mass="10824">MHTWTVTCDPAVAQESGTAATEVDAVLAGAAALRRIAAATHRTGRPSPYVCLRIDTRFRIGLSAGPDSPDGVLEWIDDYEHQATIAAAVDDCLPDFGGLDPAC</sequence>
<name>M2YXN0_9NOCA</name>
<keyword evidence="2" id="KW-1185">Reference proteome</keyword>
<organism evidence="1 2">
    <name type="scientific">Rhodococcus ruber BKS 20-38</name>
    <dbReference type="NCBI Taxonomy" id="1278076"/>
    <lineage>
        <taxon>Bacteria</taxon>
        <taxon>Bacillati</taxon>
        <taxon>Actinomycetota</taxon>
        <taxon>Actinomycetes</taxon>
        <taxon>Mycobacteriales</taxon>
        <taxon>Nocardiaceae</taxon>
        <taxon>Rhodococcus</taxon>
    </lineage>
</organism>